<dbReference type="SUPFAM" id="SSF46785">
    <property type="entry name" value="Winged helix' DNA-binding domain"/>
    <property type="match status" value="1"/>
</dbReference>
<dbReference type="RefSeq" id="WP_231403869.1">
    <property type="nucleotide sequence ID" value="NZ_BAABES010000021.1"/>
</dbReference>
<dbReference type="InterPro" id="IPR036390">
    <property type="entry name" value="WH_DNA-bd_sf"/>
</dbReference>
<dbReference type="SMART" id="SM00344">
    <property type="entry name" value="HTH_ASNC"/>
    <property type="match status" value="1"/>
</dbReference>
<dbReference type="Gene3D" id="1.10.10.10">
    <property type="entry name" value="Winged helix-like DNA-binding domain superfamily/Winged helix DNA-binding domain"/>
    <property type="match status" value="1"/>
</dbReference>
<dbReference type="Gene3D" id="3.30.70.920">
    <property type="match status" value="1"/>
</dbReference>
<dbReference type="Pfam" id="PF01037">
    <property type="entry name" value="AsnC_trans_reg"/>
    <property type="match status" value="1"/>
</dbReference>
<dbReference type="InterPro" id="IPR036388">
    <property type="entry name" value="WH-like_DNA-bd_sf"/>
</dbReference>
<evidence type="ECO:0000256" key="1">
    <source>
        <dbReference type="ARBA" id="ARBA00023015"/>
    </source>
</evidence>
<gene>
    <name evidence="5" type="ORF">IW256_004280</name>
</gene>
<keyword evidence="6" id="KW-1185">Reference proteome</keyword>
<dbReference type="SUPFAM" id="SSF54909">
    <property type="entry name" value="Dimeric alpha+beta barrel"/>
    <property type="match status" value="1"/>
</dbReference>
<dbReference type="Pfam" id="PF13404">
    <property type="entry name" value="HTH_AsnC-type"/>
    <property type="match status" value="1"/>
</dbReference>
<dbReference type="Proteomes" id="UP000614047">
    <property type="component" value="Unassembled WGS sequence"/>
</dbReference>
<protein>
    <submittedName>
        <fullName evidence="5">DNA-binding Lrp family transcriptional regulator</fullName>
    </submittedName>
</protein>
<organism evidence="5 6">
    <name type="scientific">Actinomadura viridis</name>
    <dbReference type="NCBI Taxonomy" id="58110"/>
    <lineage>
        <taxon>Bacteria</taxon>
        <taxon>Bacillati</taxon>
        <taxon>Actinomycetota</taxon>
        <taxon>Actinomycetes</taxon>
        <taxon>Streptosporangiales</taxon>
        <taxon>Thermomonosporaceae</taxon>
        <taxon>Actinomadura</taxon>
    </lineage>
</organism>
<evidence type="ECO:0000256" key="3">
    <source>
        <dbReference type="ARBA" id="ARBA00023163"/>
    </source>
</evidence>
<dbReference type="PROSITE" id="PS50956">
    <property type="entry name" value="HTH_ASNC_2"/>
    <property type="match status" value="1"/>
</dbReference>
<keyword evidence="2 5" id="KW-0238">DNA-binding</keyword>
<dbReference type="PANTHER" id="PTHR30154">
    <property type="entry name" value="LEUCINE-RESPONSIVE REGULATORY PROTEIN"/>
    <property type="match status" value="1"/>
</dbReference>
<name>A0A931GKC3_9ACTN</name>
<accession>A0A931GKC3</accession>
<evidence type="ECO:0000313" key="6">
    <source>
        <dbReference type="Proteomes" id="UP000614047"/>
    </source>
</evidence>
<evidence type="ECO:0000259" key="4">
    <source>
        <dbReference type="PROSITE" id="PS50956"/>
    </source>
</evidence>
<dbReference type="PANTHER" id="PTHR30154:SF54">
    <property type="entry name" value="POSSIBLE TRANSCRIPTIONAL REGULATORY PROTEIN (PROBABLY LRP_ASNC-FAMILY)"/>
    <property type="match status" value="1"/>
</dbReference>
<dbReference type="GO" id="GO:0043200">
    <property type="term" value="P:response to amino acid"/>
    <property type="evidence" value="ECO:0007669"/>
    <property type="project" value="TreeGrafter"/>
</dbReference>
<proteinExistence type="predicted"/>
<dbReference type="InterPro" id="IPR000485">
    <property type="entry name" value="AsnC-type_HTH_dom"/>
</dbReference>
<dbReference type="InterPro" id="IPR019887">
    <property type="entry name" value="Tscrpt_reg_AsnC/Lrp_C"/>
</dbReference>
<reference evidence="5" key="1">
    <citation type="submission" date="2020-11" db="EMBL/GenBank/DDBJ databases">
        <title>Sequencing the genomes of 1000 actinobacteria strains.</title>
        <authorList>
            <person name="Klenk H.-P."/>
        </authorList>
    </citation>
    <scope>NUCLEOTIDE SEQUENCE</scope>
    <source>
        <strain evidence="5">DSM 43175</strain>
    </source>
</reference>
<comment type="caution">
    <text evidence="5">The sequence shown here is derived from an EMBL/GenBank/DDBJ whole genome shotgun (WGS) entry which is preliminary data.</text>
</comment>
<dbReference type="InterPro" id="IPR019888">
    <property type="entry name" value="Tscrpt_reg_AsnC-like"/>
</dbReference>
<evidence type="ECO:0000313" key="5">
    <source>
        <dbReference type="EMBL" id="MBG6090167.1"/>
    </source>
</evidence>
<dbReference type="GO" id="GO:0005829">
    <property type="term" value="C:cytosol"/>
    <property type="evidence" value="ECO:0007669"/>
    <property type="project" value="TreeGrafter"/>
</dbReference>
<evidence type="ECO:0000256" key="2">
    <source>
        <dbReference type="ARBA" id="ARBA00023125"/>
    </source>
</evidence>
<dbReference type="AlphaFoldDB" id="A0A931GKC3"/>
<dbReference type="EMBL" id="JADOUA010000001">
    <property type="protein sequence ID" value="MBG6090167.1"/>
    <property type="molecule type" value="Genomic_DNA"/>
</dbReference>
<sequence length="166" mass="18565">MTSMDAVDQAILRRLQHDGRQTNRELAEEVGVAPSTALERTRALRARGVITGFHAAVDLEALGRGVQALISIRIRPQSREAIESVRDHMAALPETLGVFVVTGAEDVLVHVAVPSTQYLHDFVLDRLARRKEFVDVRTTVVFDYVQAVEQAELPVPERRGRRTRYA</sequence>
<dbReference type="InterPro" id="IPR011008">
    <property type="entry name" value="Dimeric_a/b-barrel"/>
</dbReference>
<dbReference type="GO" id="GO:0043565">
    <property type="term" value="F:sequence-specific DNA binding"/>
    <property type="evidence" value="ECO:0007669"/>
    <property type="project" value="InterPro"/>
</dbReference>
<keyword evidence="1" id="KW-0805">Transcription regulation</keyword>
<dbReference type="PRINTS" id="PR00033">
    <property type="entry name" value="HTHASNC"/>
</dbReference>
<feature type="domain" description="HTH asnC-type" evidence="4">
    <location>
        <begin position="4"/>
        <end position="65"/>
    </location>
</feature>
<keyword evidence="3" id="KW-0804">Transcription</keyword>